<dbReference type="SUPFAM" id="SSF52540">
    <property type="entry name" value="P-loop containing nucleoside triphosphate hydrolases"/>
    <property type="match status" value="1"/>
</dbReference>
<keyword evidence="13" id="KW-1185">Reference proteome</keyword>
<dbReference type="SUPFAM" id="SSF48019">
    <property type="entry name" value="post-AAA+ oligomerization domain-like"/>
    <property type="match status" value="1"/>
</dbReference>
<sequence length="532" mass="59856">MSNTVECPICQRQTKASIINEHIDSGCKDPVLKSENEVTKGPSSPNIVPVEAEVKISTEVSSPAKRTADIFNSRKRKASTPVTPSKIDVVSTTFKLAEDPIDSPTPLTDIKKSKNQPSRSELKLRNMPLAEKTRPSSLQEFVGQVDTLKVIQPLLKHDLIPSMIFWGPPGTGKTSLARIIAKRSNFKFREMSGCSHGVDDLKKCFEEAKNTLSLLKQRTLVFLDEIHRLNRAQQDIFLPYVERGLITLIGATTENPSFKVNAALLSRCRVFTFQKLEAKEILKLLEHAVELKRDNMKESGDHMWDFRLDRKALEYLAGTCDGDARIAINVLDSALDTLINQGISQLGPDEIRQIVKKSHLLYDRKGEQHYNTISAFIKSMRGSNDNASLYWLGRMLVAGEDPLFVARRLVIFASEDVGIADSQALVVATSTYQACQVIGMPECEINLAHCVTYMARAPKSIESHRAYDRVKEVINTEYAWPVPIHLRNAPTKLMKELGYGKEYLYPPDHNGACDQEYLPSELSVREFYDRKY</sequence>
<dbReference type="Gene3D" id="3.30.160.60">
    <property type="entry name" value="Classic Zinc Finger"/>
    <property type="match status" value="1"/>
</dbReference>
<comment type="similarity">
    <text evidence="1">Belongs to the AAA ATPase family. RarA/MGS1/WRNIP1 subfamily.</text>
</comment>
<accession>A0ABR2WID9</accession>
<dbReference type="InterPro" id="IPR006642">
    <property type="entry name" value="Rad18_UBZ4"/>
</dbReference>
<evidence type="ECO:0000256" key="7">
    <source>
        <dbReference type="ARBA" id="ARBA00022840"/>
    </source>
</evidence>
<evidence type="ECO:0000256" key="5">
    <source>
        <dbReference type="ARBA" id="ARBA00022771"/>
    </source>
</evidence>
<evidence type="ECO:0000256" key="3">
    <source>
        <dbReference type="ARBA" id="ARBA00022741"/>
    </source>
</evidence>
<dbReference type="Proteomes" id="UP001479436">
    <property type="component" value="Unassembled WGS sequence"/>
</dbReference>
<gene>
    <name evidence="12" type="primary">MGS1</name>
    <name evidence="12" type="ORF">K7432_013946</name>
</gene>
<dbReference type="SMART" id="SM00382">
    <property type="entry name" value="AAA"/>
    <property type="match status" value="1"/>
</dbReference>
<dbReference type="Pfam" id="PF12002">
    <property type="entry name" value="MgsA_C"/>
    <property type="match status" value="1"/>
</dbReference>
<evidence type="ECO:0000256" key="4">
    <source>
        <dbReference type="ARBA" id="ARBA00022763"/>
    </source>
</evidence>
<keyword evidence="4" id="KW-0227">DNA damage</keyword>
<dbReference type="InterPro" id="IPR027417">
    <property type="entry name" value="P-loop_NTPase"/>
</dbReference>
<keyword evidence="7" id="KW-0067">ATP-binding</keyword>
<proteinExistence type="inferred from homology"/>
<evidence type="ECO:0000256" key="8">
    <source>
        <dbReference type="ARBA" id="ARBA00023204"/>
    </source>
</evidence>
<dbReference type="PANTHER" id="PTHR13779">
    <property type="entry name" value="WERNER HELICASE-INTERACTING PROTEIN 1 FAMILY MEMBER"/>
    <property type="match status" value="1"/>
</dbReference>
<feature type="domain" description="UBZ4-type" evidence="11">
    <location>
        <begin position="4"/>
        <end position="28"/>
    </location>
</feature>
<dbReference type="EMBL" id="JASJQH010001466">
    <property type="protein sequence ID" value="KAK9761273.1"/>
    <property type="molecule type" value="Genomic_DNA"/>
</dbReference>
<comment type="caution">
    <text evidence="12">The sequence shown here is derived from an EMBL/GenBank/DDBJ whole genome shotgun (WGS) entry which is preliminary data.</text>
</comment>
<dbReference type="InterPro" id="IPR032423">
    <property type="entry name" value="AAA_assoc_2"/>
</dbReference>
<dbReference type="Pfam" id="PF16193">
    <property type="entry name" value="AAA_assoc_2"/>
    <property type="match status" value="1"/>
</dbReference>
<evidence type="ECO:0000313" key="13">
    <source>
        <dbReference type="Proteomes" id="UP001479436"/>
    </source>
</evidence>
<dbReference type="Pfam" id="PF00004">
    <property type="entry name" value="AAA"/>
    <property type="match status" value="1"/>
</dbReference>
<evidence type="ECO:0000256" key="1">
    <source>
        <dbReference type="ARBA" id="ARBA00008959"/>
    </source>
</evidence>
<keyword evidence="6" id="KW-0862">Zinc</keyword>
<keyword evidence="3" id="KW-0547">Nucleotide-binding</keyword>
<dbReference type="Gene3D" id="1.10.8.60">
    <property type="match status" value="1"/>
</dbReference>
<dbReference type="InterPro" id="IPR051314">
    <property type="entry name" value="AAA_ATPase_RarA/MGS1/WRNIP1"/>
</dbReference>
<dbReference type="CDD" id="cd18139">
    <property type="entry name" value="HLD_clamp_RarA"/>
    <property type="match status" value="1"/>
</dbReference>
<dbReference type="SMART" id="SM00734">
    <property type="entry name" value="ZnF_Rad18"/>
    <property type="match status" value="1"/>
</dbReference>
<dbReference type="InterPro" id="IPR003959">
    <property type="entry name" value="ATPase_AAA_core"/>
</dbReference>
<dbReference type="Gene3D" id="3.40.50.300">
    <property type="entry name" value="P-loop containing nucleotide triphosphate hydrolases"/>
    <property type="match status" value="1"/>
</dbReference>
<feature type="region of interest" description="Disordered" evidence="9">
    <location>
        <begin position="101"/>
        <end position="120"/>
    </location>
</feature>
<evidence type="ECO:0000259" key="10">
    <source>
        <dbReference type="SMART" id="SM00382"/>
    </source>
</evidence>
<dbReference type="Gene3D" id="1.10.3710.10">
    <property type="entry name" value="DNA polymerase III clamp loader subunits, C-terminal domain"/>
    <property type="match status" value="1"/>
</dbReference>
<dbReference type="Gene3D" id="1.20.272.10">
    <property type="match status" value="1"/>
</dbReference>
<keyword evidence="2" id="KW-0479">Metal-binding</keyword>
<dbReference type="InterPro" id="IPR003593">
    <property type="entry name" value="AAA+_ATPase"/>
</dbReference>
<dbReference type="InterPro" id="IPR008921">
    <property type="entry name" value="DNA_pol3_clamp-load_cplx_C"/>
</dbReference>
<evidence type="ECO:0000256" key="9">
    <source>
        <dbReference type="SAM" id="MobiDB-lite"/>
    </source>
</evidence>
<dbReference type="InterPro" id="IPR021886">
    <property type="entry name" value="MgsA_C"/>
</dbReference>
<keyword evidence="8" id="KW-0234">DNA repair</keyword>
<name>A0ABR2WID9_9FUNG</name>
<evidence type="ECO:0000313" key="12">
    <source>
        <dbReference type="EMBL" id="KAK9761273.1"/>
    </source>
</evidence>
<evidence type="ECO:0000256" key="6">
    <source>
        <dbReference type="ARBA" id="ARBA00022833"/>
    </source>
</evidence>
<keyword evidence="5" id="KW-0863">Zinc-finger</keyword>
<organism evidence="12 13">
    <name type="scientific">Basidiobolus ranarum</name>
    <dbReference type="NCBI Taxonomy" id="34480"/>
    <lineage>
        <taxon>Eukaryota</taxon>
        <taxon>Fungi</taxon>
        <taxon>Fungi incertae sedis</taxon>
        <taxon>Zoopagomycota</taxon>
        <taxon>Entomophthoromycotina</taxon>
        <taxon>Basidiobolomycetes</taxon>
        <taxon>Basidiobolales</taxon>
        <taxon>Basidiobolaceae</taxon>
        <taxon>Basidiobolus</taxon>
    </lineage>
</organism>
<evidence type="ECO:0000256" key="2">
    <source>
        <dbReference type="ARBA" id="ARBA00022723"/>
    </source>
</evidence>
<reference evidence="12 13" key="1">
    <citation type="submission" date="2023-04" db="EMBL/GenBank/DDBJ databases">
        <title>Genome of Basidiobolus ranarum AG-B5.</title>
        <authorList>
            <person name="Stajich J.E."/>
            <person name="Carter-House D."/>
            <person name="Gryganskyi A."/>
        </authorList>
    </citation>
    <scope>NUCLEOTIDE SEQUENCE [LARGE SCALE GENOMIC DNA]</scope>
    <source>
        <strain evidence="12 13">AG-B5</strain>
    </source>
</reference>
<dbReference type="PANTHER" id="PTHR13779:SF7">
    <property type="entry name" value="ATPASE WRNIP1"/>
    <property type="match status" value="1"/>
</dbReference>
<feature type="domain" description="AAA+ ATPase" evidence="10">
    <location>
        <begin position="159"/>
        <end position="276"/>
    </location>
</feature>
<evidence type="ECO:0000259" key="11">
    <source>
        <dbReference type="SMART" id="SM00734"/>
    </source>
</evidence>
<dbReference type="CDD" id="cd00009">
    <property type="entry name" value="AAA"/>
    <property type="match status" value="1"/>
</dbReference>
<protein>
    <submittedName>
        <fullName evidence="12">DNA-dependent ATPase mgs1</fullName>
    </submittedName>
</protein>